<accession>A0A4C1YIJ4</accession>
<dbReference type="Proteomes" id="UP000299102">
    <property type="component" value="Unassembled WGS sequence"/>
</dbReference>
<feature type="region of interest" description="Disordered" evidence="1">
    <location>
        <begin position="136"/>
        <end position="169"/>
    </location>
</feature>
<comment type="caution">
    <text evidence="2">The sequence shown here is derived from an EMBL/GenBank/DDBJ whole genome shotgun (WGS) entry which is preliminary data.</text>
</comment>
<evidence type="ECO:0000256" key="1">
    <source>
        <dbReference type="SAM" id="MobiDB-lite"/>
    </source>
</evidence>
<reference evidence="2 3" key="1">
    <citation type="journal article" date="2019" name="Commun. Biol.">
        <title>The bagworm genome reveals a unique fibroin gene that provides high tensile strength.</title>
        <authorList>
            <person name="Kono N."/>
            <person name="Nakamura H."/>
            <person name="Ohtoshi R."/>
            <person name="Tomita M."/>
            <person name="Numata K."/>
            <person name="Arakawa K."/>
        </authorList>
    </citation>
    <scope>NUCLEOTIDE SEQUENCE [LARGE SCALE GENOMIC DNA]</scope>
</reference>
<evidence type="ECO:0000313" key="3">
    <source>
        <dbReference type="Proteomes" id="UP000299102"/>
    </source>
</evidence>
<protein>
    <submittedName>
        <fullName evidence="2">Uncharacterized protein</fullName>
    </submittedName>
</protein>
<keyword evidence="3" id="KW-1185">Reference proteome</keyword>
<evidence type="ECO:0000313" key="2">
    <source>
        <dbReference type="EMBL" id="GBP74227.1"/>
    </source>
</evidence>
<name>A0A4C1YIJ4_EUMVA</name>
<dbReference type="EMBL" id="BGZK01001199">
    <property type="protein sequence ID" value="GBP74227.1"/>
    <property type="molecule type" value="Genomic_DNA"/>
</dbReference>
<dbReference type="AlphaFoldDB" id="A0A4C1YIJ4"/>
<proteinExistence type="predicted"/>
<sequence>MFFFITANKDSKNSFSLGKLRYPRAIQSKLYFGTPSVSKSSSKSETVAGCISVAYRTKNGIESRARHQKEKQFRDRVFICSRARVRVALVVASTASAAAARHLCLGALGVRSPDGVPEGRIPLFEAEGGHTYVARLGPPRLQNNSRTKAQRRGRDTRDPDPGVMTPGSCLGAGKAPRLLNTASATPSGHWSSYLNVEVKNLSSRSQKYIGFVLMKNFEKIS</sequence>
<organism evidence="2 3">
    <name type="scientific">Eumeta variegata</name>
    <name type="common">Bagworm moth</name>
    <name type="synonym">Eumeta japonica</name>
    <dbReference type="NCBI Taxonomy" id="151549"/>
    <lineage>
        <taxon>Eukaryota</taxon>
        <taxon>Metazoa</taxon>
        <taxon>Ecdysozoa</taxon>
        <taxon>Arthropoda</taxon>
        <taxon>Hexapoda</taxon>
        <taxon>Insecta</taxon>
        <taxon>Pterygota</taxon>
        <taxon>Neoptera</taxon>
        <taxon>Endopterygota</taxon>
        <taxon>Lepidoptera</taxon>
        <taxon>Glossata</taxon>
        <taxon>Ditrysia</taxon>
        <taxon>Tineoidea</taxon>
        <taxon>Psychidae</taxon>
        <taxon>Oiketicinae</taxon>
        <taxon>Eumeta</taxon>
    </lineage>
</organism>
<gene>
    <name evidence="2" type="ORF">EVAR_54580_1</name>
</gene>